<name>A0AAV3ZVK5_9GAST</name>
<comment type="caution">
    <text evidence="2">The sequence shown here is derived from an EMBL/GenBank/DDBJ whole genome shotgun (WGS) entry which is preliminary data.</text>
</comment>
<dbReference type="AlphaFoldDB" id="A0AAV3ZVK5"/>
<gene>
    <name evidence="2" type="ORF">PoB_002520200</name>
</gene>
<evidence type="ECO:0000256" key="1">
    <source>
        <dbReference type="SAM" id="MobiDB-lite"/>
    </source>
</evidence>
<feature type="region of interest" description="Disordered" evidence="1">
    <location>
        <begin position="1"/>
        <end position="25"/>
    </location>
</feature>
<reference evidence="2 3" key="1">
    <citation type="journal article" date="2021" name="Elife">
        <title>Chloroplast acquisition without the gene transfer in kleptoplastic sea slugs, Plakobranchus ocellatus.</title>
        <authorList>
            <person name="Maeda T."/>
            <person name="Takahashi S."/>
            <person name="Yoshida T."/>
            <person name="Shimamura S."/>
            <person name="Takaki Y."/>
            <person name="Nagai Y."/>
            <person name="Toyoda A."/>
            <person name="Suzuki Y."/>
            <person name="Arimoto A."/>
            <person name="Ishii H."/>
            <person name="Satoh N."/>
            <person name="Nishiyama T."/>
            <person name="Hasebe M."/>
            <person name="Maruyama T."/>
            <person name="Minagawa J."/>
            <person name="Obokata J."/>
            <person name="Shigenobu S."/>
        </authorList>
    </citation>
    <scope>NUCLEOTIDE SEQUENCE [LARGE SCALE GENOMIC DNA]</scope>
</reference>
<keyword evidence="3" id="KW-1185">Reference proteome</keyword>
<dbReference type="EMBL" id="BLXT01002861">
    <property type="protein sequence ID" value="GFN98696.1"/>
    <property type="molecule type" value="Genomic_DNA"/>
</dbReference>
<proteinExistence type="predicted"/>
<dbReference type="Proteomes" id="UP000735302">
    <property type="component" value="Unassembled WGS sequence"/>
</dbReference>
<protein>
    <submittedName>
        <fullName evidence="2">Uncharacterized protein</fullName>
    </submittedName>
</protein>
<evidence type="ECO:0000313" key="3">
    <source>
        <dbReference type="Proteomes" id="UP000735302"/>
    </source>
</evidence>
<organism evidence="2 3">
    <name type="scientific">Plakobranchus ocellatus</name>
    <dbReference type="NCBI Taxonomy" id="259542"/>
    <lineage>
        <taxon>Eukaryota</taxon>
        <taxon>Metazoa</taxon>
        <taxon>Spiralia</taxon>
        <taxon>Lophotrochozoa</taxon>
        <taxon>Mollusca</taxon>
        <taxon>Gastropoda</taxon>
        <taxon>Heterobranchia</taxon>
        <taxon>Euthyneura</taxon>
        <taxon>Panpulmonata</taxon>
        <taxon>Sacoglossa</taxon>
        <taxon>Placobranchoidea</taxon>
        <taxon>Plakobranchidae</taxon>
        <taxon>Plakobranchus</taxon>
    </lineage>
</organism>
<sequence length="92" mass="10198">MNSSPPIVMSNARIAPDAPPVDDKDDWDQIQRVKNREDNPLPLMCDFSLCVCHSGLDGMTLLAVRAVSLQCIKNPSHDSSFLDEPSRQLFSV</sequence>
<accession>A0AAV3ZVK5</accession>
<evidence type="ECO:0000313" key="2">
    <source>
        <dbReference type="EMBL" id="GFN98696.1"/>
    </source>
</evidence>